<organism evidence="2 4">
    <name type="scientific">Rotaria sordida</name>
    <dbReference type="NCBI Taxonomy" id="392033"/>
    <lineage>
        <taxon>Eukaryota</taxon>
        <taxon>Metazoa</taxon>
        <taxon>Spiralia</taxon>
        <taxon>Gnathifera</taxon>
        <taxon>Rotifera</taxon>
        <taxon>Eurotatoria</taxon>
        <taxon>Bdelloidea</taxon>
        <taxon>Philodinida</taxon>
        <taxon>Philodinidae</taxon>
        <taxon>Rotaria</taxon>
    </lineage>
</organism>
<proteinExistence type="predicted"/>
<dbReference type="PROSITE" id="PS51996">
    <property type="entry name" value="TR_MART"/>
    <property type="match status" value="2"/>
</dbReference>
<keyword evidence="1" id="KW-1133">Transmembrane helix</keyword>
<dbReference type="EMBL" id="CAJNOL010000783">
    <property type="protein sequence ID" value="CAF1198235.1"/>
    <property type="molecule type" value="Genomic_DNA"/>
</dbReference>
<dbReference type="Gene3D" id="3.90.176.10">
    <property type="entry name" value="Toxin ADP-ribosyltransferase, Chain A, domain 1"/>
    <property type="match status" value="2"/>
</dbReference>
<dbReference type="AlphaFoldDB" id="A0A814K4I5"/>
<evidence type="ECO:0000313" key="3">
    <source>
        <dbReference type="EMBL" id="CAF1198235.1"/>
    </source>
</evidence>
<evidence type="ECO:0000313" key="5">
    <source>
        <dbReference type="Proteomes" id="UP000663870"/>
    </source>
</evidence>
<keyword evidence="5" id="KW-1185">Reference proteome</keyword>
<dbReference type="EMBL" id="CAJNOH010000452">
    <property type="protein sequence ID" value="CAF1044422.1"/>
    <property type="molecule type" value="Genomic_DNA"/>
</dbReference>
<gene>
    <name evidence="3" type="ORF">JXQ802_LOCUS24266</name>
    <name evidence="2" type="ORF">PYM288_LOCUS16815</name>
</gene>
<dbReference type="Proteomes" id="UP000663854">
    <property type="component" value="Unassembled WGS sequence"/>
</dbReference>
<evidence type="ECO:0000256" key="1">
    <source>
        <dbReference type="SAM" id="Phobius"/>
    </source>
</evidence>
<feature type="transmembrane region" description="Helical" evidence="1">
    <location>
        <begin position="694"/>
        <end position="717"/>
    </location>
</feature>
<reference evidence="2" key="1">
    <citation type="submission" date="2021-02" db="EMBL/GenBank/DDBJ databases">
        <authorList>
            <person name="Nowell W R."/>
        </authorList>
    </citation>
    <scope>NUCLEOTIDE SEQUENCE</scope>
</reference>
<protein>
    <submittedName>
        <fullName evidence="2">Uncharacterized protein</fullName>
    </submittedName>
</protein>
<evidence type="ECO:0000313" key="2">
    <source>
        <dbReference type="EMBL" id="CAF1044422.1"/>
    </source>
</evidence>
<keyword evidence="1" id="KW-0812">Transmembrane</keyword>
<name>A0A814K4I5_9BILA</name>
<sequence length="727" mass="82860">MNVYRGQKTSKQELKSWQSNIGSIITMTSFLSTSMDKEIACAFAETFDNENDDDEATIFTIWVDKNTAPKAIFAYLYHADCELDDQEILFSLRTLFRIDKVKYVDYEETWYINMTVVDESNEEVQKVTAPWKTSILKENNSLPSVNESLIYVRDLSTDNGAFLSFQLSLDIVLRLDRNDFARQEMLSMCRTKFSHDSFTLAKIDRFEMTYKFEQDAVKWYTADSFLYRLLNEVLRTETVDSIFKLRYFIQDIHNQLAFMQVDYLKRLQRYDSPILKLYRGQIMTWNDLENKFRANIGNLISMNSFLSTTTDRYVARIFAGDSNIQNPETYVSVLYEIKIDTRLPHSVPFAELGDQSDFEHENEVLFSMGTVFRIGEICQEHRHLWIVNLTLTTDEDEQWNVLTEHLQQEEEIPNQMSTQDGTYIAGCLVGISEEDNAVLNVIRSGVIEGHAIFTLPDVSSEYPHGAVIEASGKEFRNAINLAIMKVQAQGIDFDLAAKYHENIVDVRTCKIDNTDEFPIPNRAEATGLLKTVLEKSIVLVGSSGNLNSTESDEGDEEFQFHSAYLNAILDKFAQLSGPDGIAYGRPNVQRVYARSSTANLLRGRVYMTEPYFLIDNVYTGSRERCTNDSDCVRANTASGYESCTNNTCIGYTRPISEVFKLSCFTYGTEALFITKKINNEHVVNQSNTKISGGVVAALVLLTVSLMGTIFLLVFMALKERKGKPLFG</sequence>
<dbReference type="Proteomes" id="UP000663870">
    <property type="component" value="Unassembled WGS sequence"/>
</dbReference>
<accession>A0A814K4I5</accession>
<dbReference type="SUPFAM" id="SSF56399">
    <property type="entry name" value="ADP-ribosylation"/>
    <property type="match status" value="2"/>
</dbReference>
<comment type="caution">
    <text evidence="2">The sequence shown here is derived from an EMBL/GenBank/DDBJ whole genome shotgun (WGS) entry which is preliminary data.</text>
</comment>
<evidence type="ECO:0000313" key="4">
    <source>
        <dbReference type="Proteomes" id="UP000663854"/>
    </source>
</evidence>
<keyword evidence="1" id="KW-0472">Membrane</keyword>